<dbReference type="EMBL" id="JAQQAL010000011">
    <property type="protein sequence ID" value="MDC7226065.1"/>
    <property type="molecule type" value="Genomic_DNA"/>
</dbReference>
<name>A0AAJ1IES4_9SPIO</name>
<protein>
    <submittedName>
        <fullName evidence="1">LPS export ABC transporter periplasmic protein LptC</fullName>
    </submittedName>
</protein>
<dbReference type="Gene3D" id="2.60.450.10">
    <property type="entry name" value="Lipopolysaccharide (LPS) transport protein A like domain"/>
    <property type="match status" value="1"/>
</dbReference>
<reference evidence="1 2" key="1">
    <citation type="submission" date="2022-12" db="EMBL/GenBank/DDBJ databases">
        <title>Metagenome assembled genome from gulf of manar.</title>
        <authorList>
            <person name="Kohli P."/>
            <person name="Pk S."/>
            <person name="Venkata Ramana C."/>
            <person name="Sasikala C."/>
        </authorList>
    </citation>
    <scope>NUCLEOTIDE SEQUENCE [LARGE SCALE GENOMIC DNA]</scope>
    <source>
        <strain evidence="1">JB008</strain>
    </source>
</reference>
<dbReference type="AlphaFoldDB" id="A0AAJ1IES4"/>
<dbReference type="InterPro" id="IPR026265">
    <property type="entry name" value="LptC"/>
</dbReference>
<dbReference type="GO" id="GO:0015221">
    <property type="term" value="F:lipopolysaccharide transmembrane transporter activity"/>
    <property type="evidence" value="ECO:0007669"/>
    <property type="project" value="InterPro"/>
</dbReference>
<proteinExistence type="predicted"/>
<dbReference type="GO" id="GO:0005886">
    <property type="term" value="C:plasma membrane"/>
    <property type="evidence" value="ECO:0007669"/>
    <property type="project" value="InterPro"/>
</dbReference>
<gene>
    <name evidence="1" type="primary">lptC</name>
    <name evidence="1" type="ORF">PQJ61_04800</name>
</gene>
<comment type="caution">
    <text evidence="1">The sequence shown here is derived from an EMBL/GenBank/DDBJ whole genome shotgun (WGS) entry which is preliminary data.</text>
</comment>
<dbReference type="InterPro" id="IPR010664">
    <property type="entry name" value="LipoPS_assembly_LptC-rel"/>
</dbReference>
<dbReference type="Proteomes" id="UP001221217">
    <property type="component" value="Unassembled WGS sequence"/>
</dbReference>
<evidence type="ECO:0000313" key="2">
    <source>
        <dbReference type="Proteomes" id="UP001221217"/>
    </source>
</evidence>
<evidence type="ECO:0000313" key="1">
    <source>
        <dbReference type="EMBL" id="MDC7226065.1"/>
    </source>
</evidence>
<organism evidence="1 2">
    <name type="scientific">Candidatus Thalassospirochaeta sargassi</name>
    <dbReference type="NCBI Taxonomy" id="3119039"/>
    <lineage>
        <taxon>Bacteria</taxon>
        <taxon>Pseudomonadati</taxon>
        <taxon>Spirochaetota</taxon>
        <taxon>Spirochaetia</taxon>
        <taxon>Spirochaetales</taxon>
        <taxon>Spirochaetaceae</taxon>
        <taxon>Candidatus Thalassospirochaeta</taxon>
    </lineage>
</organism>
<dbReference type="Pfam" id="PF06835">
    <property type="entry name" value="LptC"/>
    <property type="match status" value="1"/>
</dbReference>
<sequence>MLKKELFLTAAIFILMLSLNGCRFDYEESIMAENLSEEVPDTILKNFSQIMVKDSVPTFYIEAEESLSFGKRKETVFSNVHFQEFDSEGKVITDGHADNAKMFNETESVELWGGLNFYSDRERASLEGEYLFWDNELSTLSGKPDDRISIVEEDGSEIAGKGFFADSKTKTIKFSSQVSGSWKDE</sequence>
<accession>A0AAJ1IES4</accession>
<dbReference type="NCBIfam" id="TIGR04409">
    <property type="entry name" value="LptC_YrbK"/>
    <property type="match status" value="1"/>
</dbReference>